<gene>
    <name evidence="1" type="ORF">CK203_084845</name>
</gene>
<accession>A0A438BVT1</accession>
<dbReference type="AlphaFoldDB" id="A0A438BVT1"/>
<evidence type="ECO:0000313" key="1">
    <source>
        <dbReference type="EMBL" id="RVW15086.1"/>
    </source>
</evidence>
<dbReference type="Proteomes" id="UP000288805">
    <property type="component" value="Unassembled WGS sequence"/>
</dbReference>
<sequence>MAAYQQRAAAHYNCKARPLIFKVGTLVLRKIFENTVEMGVRKLQTNWESSYIVSKASESGTYQL</sequence>
<organism evidence="1 2">
    <name type="scientific">Vitis vinifera</name>
    <name type="common">Grape</name>
    <dbReference type="NCBI Taxonomy" id="29760"/>
    <lineage>
        <taxon>Eukaryota</taxon>
        <taxon>Viridiplantae</taxon>
        <taxon>Streptophyta</taxon>
        <taxon>Embryophyta</taxon>
        <taxon>Tracheophyta</taxon>
        <taxon>Spermatophyta</taxon>
        <taxon>Magnoliopsida</taxon>
        <taxon>eudicotyledons</taxon>
        <taxon>Gunneridae</taxon>
        <taxon>Pentapetalae</taxon>
        <taxon>rosids</taxon>
        <taxon>Vitales</taxon>
        <taxon>Vitaceae</taxon>
        <taxon>Viteae</taxon>
        <taxon>Vitis</taxon>
    </lineage>
</organism>
<comment type="caution">
    <text evidence="1">The sequence shown here is derived from an EMBL/GenBank/DDBJ whole genome shotgun (WGS) entry which is preliminary data.</text>
</comment>
<protein>
    <submittedName>
        <fullName evidence="1">Uncharacterized protein</fullName>
    </submittedName>
</protein>
<name>A0A438BVT1_VITVI</name>
<reference evidence="1 2" key="1">
    <citation type="journal article" date="2018" name="PLoS Genet.">
        <title>Population sequencing reveals clonal diversity and ancestral inbreeding in the grapevine cultivar Chardonnay.</title>
        <authorList>
            <person name="Roach M.J."/>
            <person name="Johnson D.L."/>
            <person name="Bohlmann J."/>
            <person name="van Vuuren H.J."/>
            <person name="Jones S.J."/>
            <person name="Pretorius I.S."/>
            <person name="Schmidt S.A."/>
            <person name="Borneman A.R."/>
        </authorList>
    </citation>
    <scope>NUCLEOTIDE SEQUENCE [LARGE SCALE GENOMIC DNA]</scope>
    <source>
        <strain evidence="2">cv. Chardonnay</strain>
        <tissue evidence="1">Leaf</tissue>
    </source>
</reference>
<dbReference type="EMBL" id="QGNW01002606">
    <property type="protein sequence ID" value="RVW15086.1"/>
    <property type="molecule type" value="Genomic_DNA"/>
</dbReference>
<proteinExistence type="predicted"/>
<evidence type="ECO:0000313" key="2">
    <source>
        <dbReference type="Proteomes" id="UP000288805"/>
    </source>
</evidence>